<gene>
    <name evidence="1" type="ORF">DXM27_10210</name>
</gene>
<organism evidence="1 2">
    <name type="scientific">Rhizobium rhizogenes</name>
    <name type="common">Agrobacterium rhizogenes</name>
    <dbReference type="NCBI Taxonomy" id="359"/>
    <lineage>
        <taxon>Bacteria</taxon>
        <taxon>Pseudomonadati</taxon>
        <taxon>Pseudomonadota</taxon>
        <taxon>Alphaproteobacteria</taxon>
        <taxon>Hyphomicrobiales</taxon>
        <taxon>Rhizobiaceae</taxon>
        <taxon>Rhizobium/Agrobacterium group</taxon>
        <taxon>Rhizobium</taxon>
    </lineage>
</organism>
<evidence type="ECO:0000313" key="2">
    <source>
        <dbReference type="Proteomes" id="UP000473658"/>
    </source>
</evidence>
<protein>
    <submittedName>
        <fullName evidence="1">Uncharacterized protein</fullName>
    </submittedName>
</protein>
<comment type="caution">
    <text evidence="1">The sequence shown here is derived from an EMBL/GenBank/DDBJ whole genome shotgun (WGS) entry which is preliminary data.</text>
</comment>
<evidence type="ECO:0000313" key="1">
    <source>
        <dbReference type="EMBL" id="KAA3503224.1"/>
    </source>
</evidence>
<name>A0AA88JRZ3_RHIRH</name>
<accession>A0AA88JRZ3</accession>
<sequence>MSFCHHAENAFFQPDHTLGLINAGPQPKHDVILEPVPRICNVLILATCLDPWDKPKDDGGCLCDITYWRKPAPHRLAAAPS</sequence>
<dbReference type="EMBL" id="QRFF01000002">
    <property type="protein sequence ID" value="KAA3503224.1"/>
    <property type="molecule type" value="Genomic_DNA"/>
</dbReference>
<proteinExistence type="predicted"/>
<dbReference type="AlphaFoldDB" id="A0AA88JRZ3"/>
<dbReference type="Proteomes" id="UP000473658">
    <property type="component" value="Unassembled WGS sequence"/>
</dbReference>
<reference evidence="1 2" key="1">
    <citation type="submission" date="2018-08" db="EMBL/GenBank/DDBJ databases">
        <title>Crown Gall in kiwifruit.</title>
        <authorList>
            <person name="Visnovsky S.B."/>
            <person name="Pitman A.R."/>
        </authorList>
    </citation>
    <scope>NUCLEOTIDE SEQUENCE [LARGE SCALE GENOMIC DNA]</scope>
    <source>
        <strain evidence="1 2">SBV_302_78_2</strain>
    </source>
</reference>